<dbReference type="PANTHER" id="PTHR40781:SF1">
    <property type="match status" value="1"/>
</dbReference>
<keyword evidence="2" id="KW-1185">Reference proteome</keyword>
<sequence>MAPSFDVITNNMLSHPPPIVWRLGHAGNEDALVRSRLNCPNFETEEEFQHAKSQHLNWHNNKSTPFLSTFINKSSAEMWGRKLLEKGGDVWIYPVKTNGLIVFPTTSDELLILGGIPNSNIGMKEQIHSIINKADLMFDEASDMNFAEGEAVLADTNSLCYGNTCGVGGLVHNERTGLEYRPDDDAGVEEDEDWLDYAEYQMDH</sequence>
<reference evidence="2" key="1">
    <citation type="submission" date="2014-09" db="EMBL/GenBank/DDBJ databases">
        <authorList>
            <person name="Sharma Rahul"/>
            <person name="Thines Marco"/>
        </authorList>
    </citation>
    <scope>NUCLEOTIDE SEQUENCE [LARGE SCALE GENOMIC DNA]</scope>
</reference>
<name>A0A0P1ATL7_PLAHL</name>
<dbReference type="EMBL" id="CCYD01000810">
    <property type="protein sequence ID" value="CEG44033.1"/>
    <property type="molecule type" value="Genomic_DNA"/>
</dbReference>
<dbReference type="OMA" id="NIGMKEQ"/>
<proteinExistence type="predicted"/>
<dbReference type="PANTHER" id="PTHR40781">
    <property type="match status" value="1"/>
</dbReference>
<dbReference type="Proteomes" id="UP000054928">
    <property type="component" value="Unassembled WGS sequence"/>
</dbReference>
<evidence type="ECO:0000313" key="1">
    <source>
        <dbReference type="EMBL" id="CEG44033.1"/>
    </source>
</evidence>
<dbReference type="SUPFAM" id="SSF56399">
    <property type="entry name" value="ADP-ribosylation"/>
    <property type="match status" value="1"/>
</dbReference>
<dbReference type="GeneID" id="36409358"/>
<dbReference type="RefSeq" id="XP_024580402.1">
    <property type="nucleotide sequence ID" value="XM_024730090.1"/>
</dbReference>
<dbReference type="OrthoDB" id="88561at2759"/>
<evidence type="ECO:0000313" key="2">
    <source>
        <dbReference type="Proteomes" id="UP000054928"/>
    </source>
</evidence>
<protein>
    <submittedName>
        <fullName evidence="1">Uncharacterized protein</fullName>
    </submittedName>
</protein>
<dbReference type="AlphaFoldDB" id="A0A0P1ATL7"/>
<organism evidence="1 2">
    <name type="scientific">Plasmopara halstedii</name>
    <name type="common">Downy mildew of sunflower</name>
    <dbReference type="NCBI Taxonomy" id="4781"/>
    <lineage>
        <taxon>Eukaryota</taxon>
        <taxon>Sar</taxon>
        <taxon>Stramenopiles</taxon>
        <taxon>Oomycota</taxon>
        <taxon>Peronosporomycetes</taxon>
        <taxon>Peronosporales</taxon>
        <taxon>Peronosporaceae</taxon>
        <taxon>Plasmopara</taxon>
    </lineage>
</organism>
<accession>A0A0P1ATL7</accession>